<proteinExistence type="predicted"/>
<protein>
    <submittedName>
        <fullName evidence="1">Uncharacterized protein</fullName>
    </submittedName>
</protein>
<reference evidence="1" key="1">
    <citation type="submission" date="2020-08" db="EMBL/GenBank/DDBJ databases">
        <title>Spodoptera exigua strain:BAW_Kor-Di-RS1 Genome sequencing and assembly.</title>
        <authorList>
            <person name="Kim J."/>
            <person name="Nam H.Y."/>
            <person name="Kwon M."/>
            <person name="Choi J.H."/>
            <person name="Cho S.R."/>
            <person name="Kim G.-H."/>
        </authorList>
    </citation>
    <scope>NUCLEOTIDE SEQUENCE</scope>
    <source>
        <strain evidence="1">BAW_Kor-Di-RS1</strain>
        <tissue evidence="1">Whole-body</tissue>
    </source>
</reference>
<keyword evidence="2" id="KW-1185">Reference proteome</keyword>
<evidence type="ECO:0000313" key="2">
    <source>
        <dbReference type="Proteomes" id="UP000648187"/>
    </source>
</evidence>
<comment type="caution">
    <text evidence="1">The sequence shown here is derived from an EMBL/GenBank/DDBJ whole genome shotgun (WGS) entry which is preliminary data.</text>
</comment>
<name>A0A835G7E0_SPOEX</name>
<accession>A0A835G7E0</accession>
<dbReference type="Proteomes" id="UP000648187">
    <property type="component" value="Unassembled WGS sequence"/>
</dbReference>
<dbReference type="EMBL" id="JACKWZ010000356">
    <property type="protein sequence ID" value="KAF9408877.1"/>
    <property type="molecule type" value="Genomic_DNA"/>
</dbReference>
<sequence length="190" mass="20453">MQFSFFTWLSDLSGLSDFSGFSDLSVLFDFSRLSDCSGLFDCSEFSNFSGVSGFSVVSNFSAVSDFTGTSDFSVSEVRSKTACSGFRSIIPLTFFMIAPKASSKRPLTCCVGTRSGSNMFVTSPEGAPVAAATKLFRWATLGTVVLPLRFRLAFSAKLISFESGVIHVVIIAIGTMLVEDEVAENQEPTK</sequence>
<evidence type="ECO:0000313" key="1">
    <source>
        <dbReference type="EMBL" id="KAF9408877.1"/>
    </source>
</evidence>
<dbReference type="AlphaFoldDB" id="A0A835G7E0"/>
<organism evidence="1 2">
    <name type="scientific">Spodoptera exigua</name>
    <name type="common">Beet armyworm</name>
    <name type="synonym">Noctua fulgens</name>
    <dbReference type="NCBI Taxonomy" id="7107"/>
    <lineage>
        <taxon>Eukaryota</taxon>
        <taxon>Metazoa</taxon>
        <taxon>Ecdysozoa</taxon>
        <taxon>Arthropoda</taxon>
        <taxon>Hexapoda</taxon>
        <taxon>Insecta</taxon>
        <taxon>Pterygota</taxon>
        <taxon>Neoptera</taxon>
        <taxon>Endopterygota</taxon>
        <taxon>Lepidoptera</taxon>
        <taxon>Glossata</taxon>
        <taxon>Ditrysia</taxon>
        <taxon>Noctuoidea</taxon>
        <taxon>Noctuidae</taxon>
        <taxon>Amphipyrinae</taxon>
        <taxon>Spodoptera</taxon>
    </lineage>
</organism>
<gene>
    <name evidence="1" type="ORF">HW555_011592</name>
</gene>